<dbReference type="PANTHER" id="PTHR12835">
    <property type="entry name" value="BIOTIN PROTEIN LIGASE"/>
    <property type="match status" value="1"/>
</dbReference>
<dbReference type="Pfam" id="PF03099">
    <property type="entry name" value="BPL_LplA_LipB"/>
    <property type="match status" value="1"/>
</dbReference>
<evidence type="ECO:0000313" key="4">
    <source>
        <dbReference type="Proteomes" id="UP000649604"/>
    </source>
</evidence>
<evidence type="ECO:0000256" key="1">
    <source>
        <dbReference type="ARBA" id="ARBA00022598"/>
    </source>
</evidence>
<sequence length="173" mass="19255">MTFISAIALVEAIEQTLGLQAKIKWPNDVMIDGKKTAGILTEIKAEMERIYYIVVGIGINANNTRFPKALRANVTSLALEAGRDVSRIQLVQALLHNFERWYQITKQNDIEHPFERWRAYSCTLGNRVHVNVGEETLEGLAIRLGANGSLYLLLDSGQEQEILAGDVTMVASV</sequence>
<reference evidence="3" key="1">
    <citation type="submission" date="2019-11" db="EMBL/GenBank/DDBJ databases">
        <title>Microbial mats filling the niche in hypersaline microbial mats.</title>
        <authorList>
            <person name="Wong H.L."/>
            <person name="Macleod F.I."/>
            <person name="White R.A. III"/>
            <person name="Burns B.P."/>
        </authorList>
    </citation>
    <scope>NUCLEOTIDE SEQUENCE</scope>
    <source>
        <strain evidence="3">Rbin_158</strain>
    </source>
</reference>
<dbReference type="Gene3D" id="2.30.30.100">
    <property type="match status" value="1"/>
</dbReference>
<dbReference type="InterPro" id="IPR008988">
    <property type="entry name" value="Transcriptional_repressor_C"/>
</dbReference>
<name>A0A9D5JSI0_9BACT</name>
<feature type="domain" description="BPL/LPL catalytic" evidence="2">
    <location>
        <begin position="1"/>
        <end position="106"/>
    </location>
</feature>
<dbReference type="PROSITE" id="PS51733">
    <property type="entry name" value="BPL_LPL_CATALYTIC"/>
    <property type="match status" value="1"/>
</dbReference>
<dbReference type="AlphaFoldDB" id="A0A9D5JSI0"/>
<keyword evidence="1 3" id="KW-0436">Ligase</keyword>
<gene>
    <name evidence="3" type="ORF">GF339_02620</name>
</gene>
<dbReference type="CDD" id="cd16442">
    <property type="entry name" value="BPL"/>
    <property type="match status" value="1"/>
</dbReference>
<dbReference type="InterPro" id="IPR004143">
    <property type="entry name" value="BPL_LPL_catalytic"/>
</dbReference>
<dbReference type="NCBIfam" id="TIGR00121">
    <property type="entry name" value="birA_ligase"/>
    <property type="match status" value="1"/>
</dbReference>
<accession>A0A9D5JSI0</accession>
<organism evidence="3 4">
    <name type="scientific">candidate division KSB3 bacterium</name>
    <dbReference type="NCBI Taxonomy" id="2044937"/>
    <lineage>
        <taxon>Bacteria</taxon>
        <taxon>candidate division KSB3</taxon>
    </lineage>
</organism>
<proteinExistence type="predicted"/>
<evidence type="ECO:0000259" key="2">
    <source>
        <dbReference type="PROSITE" id="PS51733"/>
    </source>
</evidence>
<dbReference type="Proteomes" id="UP000649604">
    <property type="component" value="Unassembled WGS sequence"/>
</dbReference>
<dbReference type="InterPro" id="IPR004408">
    <property type="entry name" value="Biotin_CoA_COase_ligase"/>
</dbReference>
<dbReference type="GO" id="GO:0005737">
    <property type="term" value="C:cytoplasm"/>
    <property type="evidence" value="ECO:0007669"/>
    <property type="project" value="TreeGrafter"/>
</dbReference>
<dbReference type="SUPFAM" id="SSF50037">
    <property type="entry name" value="C-terminal domain of transcriptional repressors"/>
    <property type="match status" value="1"/>
</dbReference>
<dbReference type="EC" id="6.3.4.15" evidence="3"/>
<comment type="caution">
    <text evidence="3">The sequence shown here is derived from an EMBL/GenBank/DDBJ whole genome shotgun (WGS) entry which is preliminary data.</text>
</comment>
<dbReference type="Gene3D" id="3.30.930.10">
    <property type="entry name" value="Bira Bifunctional Protein, Domain 2"/>
    <property type="match status" value="1"/>
</dbReference>
<dbReference type="EMBL" id="WJJP01000077">
    <property type="protein sequence ID" value="MBD3323448.1"/>
    <property type="molecule type" value="Genomic_DNA"/>
</dbReference>
<dbReference type="SUPFAM" id="SSF55681">
    <property type="entry name" value="Class II aaRS and biotin synthetases"/>
    <property type="match status" value="1"/>
</dbReference>
<dbReference type="GO" id="GO:0004077">
    <property type="term" value="F:biotin--[biotin carboxyl-carrier protein] ligase activity"/>
    <property type="evidence" value="ECO:0007669"/>
    <property type="project" value="UniProtKB-EC"/>
</dbReference>
<protein>
    <submittedName>
        <fullName evidence="3">Biotin--[acetyl-CoA-carboxylase] ligase</fullName>
        <ecNumber evidence="3">6.3.4.15</ecNumber>
    </submittedName>
</protein>
<dbReference type="InterPro" id="IPR045864">
    <property type="entry name" value="aa-tRNA-synth_II/BPL/LPL"/>
</dbReference>
<evidence type="ECO:0000313" key="3">
    <source>
        <dbReference type="EMBL" id="MBD3323448.1"/>
    </source>
</evidence>
<dbReference type="PANTHER" id="PTHR12835:SF5">
    <property type="entry name" value="BIOTIN--PROTEIN LIGASE"/>
    <property type="match status" value="1"/>
</dbReference>